<dbReference type="InterPro" id="IPR042858">
    <property type="entry name" value="DNAJC8"/>
</dbReference>
<feature type="region of interest" description="Disordered" evidence="2">
    <location>
        <begin position="603"/>
        <end position="625"/>
    </location>
</feature>
<organism evidence="4 5">
    <name type="scientific">Hypsibius exemplaris</name>
    <name type="common">Freshwater tardigrade</name>
    <dbReference type="NCBI Taxonomy" id="2072580"/>
    <lineage>
        <taxon>Eukaryota</taxon>
        <taxon>Metazoa</taxon>
        <taxon>Ecdysozoa</taxon>
        <taxon>Tardigrada</taxon>
        <taxon>Eutardigrada</taxon>
        <taxon>Parachela</taxon>
        <taxon>Hypsibioidea</taxon>
        <taxon>Hypsibiidae</taxon>
        <taxon>Hypsibius</taxon>
    </lineage>
</organism>
<dbReference type="InterPro" id="IPR001623">
    <property type="entry name" value="DnaJ_domain"/>
</dbReference>
<dbReference type="GO" id="GO:0008194">
    <property type="term" value="F:UDP-glycosyltransferase activity"/>
    <property type="evidence" value="ECO:0007669"/>
    <property type="project" value="InterPro"/>
</dbReference>
<feature type="region of interest" description="Disordered" evidence="2">
    <location>
        <begin position="650"/>
        <end position="683"/>
    </location>
</feature>
<keyword evidence="1" id="KW-0808">Transferase</keyword>
<evidence type="ECO:0000313" key="5">
    <source>
        <dbReference type="Proteomes" id="UP000192578"/>
    </source>
</evidence>
<dbReference type="Pfam" id="PF00201">
    <property type="entry name" value="UDPGT"/>
    <property type="match status" value="1"/>
</dbReference>
<dbReference type="Pfam" id="PF00226">
    <property type="entry name" value="DnaJ"/>
    <property type="match status" value="1"/>
</dbReference>
<dbReference type="Gene3D" id="3.40.50.2000">
    <property type="entry name" value="Glycogen Phosphorylase B"/>
    <property type="match status" value="2"/>
</dbReference>
<accession>A0A9X6RLC4</accession>
<reference evidence="5" key="1">
    <citation type="submission" date="2017-01" db="EMBL/GenBank/DDBJ databases">
        <title>Comparative genomics of anhydrobiosis in the tardigrade Hypsibius dujardini.</title>
        <authorList>
            <person name="Yoshida Y."/>
            <person name="Koutsovoulos G."/>
            <person name="Laetsch D."/>
            <person name="Stevens L."/>
            <person name="Kumar S."/>
            <person name="Horikawa D."/>
            <person name="Ishino K."/>
            <person name="Komine S."/>
            <person name="Tomita M."/>
            <person name="Blaxter M."/>
            <person name="Arakawa K."/>
        </authorList>
    </citation>
    <scope>NUCLEOTIDE SEQUENCE [LARGE SCALE GENOMIC DNA]</scope>
    <source>
        <strain evidence="5">Z151</strain>
    </source>
</reference>
<evidence type="ECO:0000256" key="1">
    <source>
        <dbReference type="ARBA" id="ARBA00022679"/>
    </source>
</evidence>
<dbReference type="InterPro" id="IPR002213">
    <property type="entry name" value="UDP_glucos_trans"/>
</dbReference>
<dbReference type="SMART" id="SM00271">
    <property type="entry name" value="DnaJ"/>
    <property type="match status" value="1"/>
</dbReference>
<dbReference type="PANTHER" id="PTHR15606">
    <property type="entry name" value="DNAJ HOMOLOG SUBFAMILY C MEMBER 8/LIPOPOLYSACCHARIDE SPECIFIC RESPONSE-7-RELATED"/>
    <property type="match status" value="1"/>
</dbReference>
<keyword evidence="5" id="KW-1185">Reference proteome</keyword>
<dbReference type="EMBL" id="MTYJ01000241">
    <property type="protein sequence ID" value="OWA51845.1"/>
    <property type="molecule type" value="Genomic_DNA"/>
</dbReference>
<dbReference type="AlphaFoldDB" id="A0A9X6RLC4"/>
<dbReference type="InterPro" id="IPR036869">
    <property type="entry name" value="J_dom_sf"/>
</dbReference>
<protein>
    <submittedName>
        <fullName evidence="4">DnaJ-like protein subfamily C member 8</fullName>
    </submittedName>
</protein>
<dbReference type="OrthoDB" id="342454at2759"/>
<sequence>MKSKIHVLVYSYPVFGHIIPHLRLAETLSQHDLEVTFLVSNFCLPQIHTRNLLPMNVALIGLPDNVTEATDVERPTPTKREDVSTCMRDAVVDFFCNLPSAGDSGSDCRKDASLKPVDVVVCDSFCYLAVEQCHRRGIPCHIFSTPSAVALSTMMALTETAPTVSNEVFFASSTPEKKTAEVGGRQLSDSNKRFMLACNDVVRLARSVIINSFSELEPAAIADLHANPKSKNVPLHFIGPLLSSPAEKDAISETFTHWLDSKDPGSVVYLAFGSMALFTRELTAEIAKALLAIGKPFIWALPASQIQFLPDELKVTQSALNAKPDGQFIVAPWVPQRLILAHPATRVFVTHAGWNGALESIVAGVPMLFWPFFGDANVNADALVREKLGIRIAGTGMRSARAVSAEEFGAAVSTVAGWSDDGNDYYGNAQKWSRIARDAQTDGGTTDVHYSNRLFDGQTDLVNRIDGTIESSLMASETASNSAPAGEDDLDSFLSVVKSIAAADSRLTPAQQIERLNRPGSSYANLNPFAVLQVTADTAMDDIKKQFRRLSILVHPDKNPDDAARAQIAFDAVVKAWKVLENEEGYKRCLEIVEEAKAITEQNVKEKKKKLRKEGKSSAVDEDDPEKMNSAIYSLTMKLFADLERKRKAQEQKNASEKKRKALDDQAEEDKAKEDKEWQKNFEASRTQRVDNWRSFQAKKPVVAAPSTSDSVDAPAAVPVKVAAAPVPVVVKPSPSSSGAVKLGRAPLGLKVPKHKAEQRH</sequence>
<feature type="compositionally biased region" description="Basic and acidic residues" evidence="2">
    <location>
        <begin position="669"/>
        <end position="680"/>
    </location>
</feature>
<dbReference type="CDD" id="cd03784">
    <property type="entry name" value="GT1_Gtf-like"/>
    <property type="match status" value="1"/>
</dbReference>
<dbReference type="GO" id="GO:0005634">
    <property type="term" value="C:nucleus"/>
    <property type="evidence" value="ECO:0007669"/>
    <property type="project" value="TreeGrafter"/>
</dbReference>
<feature type="region of interest" description="Disordered" evidence="2">
    <location>
        <begin position="730"/>
        <end position="761"/>
    </location>
</feature>
<gene>
    <name evidence="4" type="ORF">BV898_16307</name>
</gene>
<dbReference type="PANTHER" id="PTHR15606:SF4">
    <property type="entry name" value="DNAJ HOMOLOG SUBFAMILY C MEMBER 8"/>
    <property type="match status" value="1"/>
</dbReference>
<dbReference type="Gene3D" id="1.10.287.110">
    <property type="entry name" value="DnaJ domain"/>
    <property type="match status" value="1"/>
</dbReference>
<evidence type="ECO:0000256" key="2">
    <source>
        <dbReference type="SAM" id="MobiDB-lite"/>
    </source>
</evidence>
<evidence type="ECO:0000259" key="3">
    <source>
        <dbReference type="PROSITE" id="PS50076"/>
    </source>
</evidence>
<dbReference type="PROSITE" id="PS50076">
    <property type="entry name" value="DNAJ_2"/>
    <property type="match status" value="1"/>
</dbReference>
<dbReference type="Proteomes" id="UP000192578">
    <property type="component" value="Unassembled WGS sequence"/>
</dbReference>
<dbReference type="CDD" id="cd06257">
    <property type="entry name" value="DnaJ"/>
    <property type="match status" value="1"/>
</dbReference>
<feature type="domain" description="J" evidence="3">
    <location>
        <begin position="527"/>
        <end position="585"/>
    </location>
</feature>
<name>A0A9X6RLC4_HYPEX</name>
<proteinExistence type="predicted"/>
<comment type="caution">
    <text evidence="4">The sequence shown here is derived from an EMBL/GenBank/DDBJ whole genome shotgun (WGS) entry which is preliminary data.</text>
</comment>
<dbReference type="SUPFAM" id="SSF53756">
    <property type="entry name" value="UDP-Glycosyltransferase/glycogen phosphorylase"/>
    <property type="match status" value="1"/>
</dbReference>
<dbReference type="SUPFAM" id="SSF46565">
    <property type="entry name" value="Chaperone J-domain"/>
    <property type="match status" value="1"/>
</dbReference>
<evidence type="ECO:0000313" key="4">
    <source>
        <dbReference type="EMBL" id="OWA51845.1"/>
    </source>
</evidence>
<feature type="compositionally biased region" description="Basic residues" evidence="2">
    <location>
        <begin position="752"/>
        <end position="761"/>
    </location>
</feature>
<dbReference type="PRINTS" id="PR00625">
    <property type="entry name" value="JDOMAIN"/>
</dbReference>